<gene>
    <name evidence="2" type="ORF">EMPS_01690</name>
</gene>
<feature type="signal peptide" evidence="1">
    <location>
        <begin position="1"/>
        <end position="18"/>
    </location>
</feature>
<dbReference type="EMBL" id="BQFW01000002">
    <property type="protein sequence ID" value="GJJ69344.1"/>
    <property type="molecule type" value="Genomic_DNA"/>
</dbReference>
<dbReference type="AlphaFoldDB" id="A0A9P3H3C8"/>
<name>A0A9P3H3C8_9FUNG</name>
<evidence type="ECO:0000256" key="1">
    <source>
        <dbReference type="SAM" id="SignalP"/>
    </source>
</evidence>
<dbReference type="Proteomes" id="UP000827284">
    <property type="component" value="Unassembled WGS sequence"/>
</dbReference>
<evidence type="ECO:0000313" key="3">
    <source>
        <dbReference type="Proteomes" id="UP000827284"/>
    </source>
</evidence>
<accession>A0A9P3H3C8</accession>
<keyword evidence="3" id="KW-1185">Reference proteome</keyword>
<reference evidence="2" key="2">
    <citation type="journal article" date="2022" name="Microbiol. Resour. Announc.">
        <title>Whole-Genome Sequence of Entomortierella parvispora E1425, a Mucoromycotan Fungus Associated with Burkholderiaceae-Related Endosymbiotic Bacteria.</title>
        <authorList>
            <person name="Herlambang A."/>
            <person name="Guo Y."/>
            <person name="Takashima Y."/>
            <person name="Narisawa K."/>
            <person name="Ohta H."/>
            <person name="Nishizawa T."/>
        </authorList>
    </citation>
    <scope>NUCLEOTIDE SEQUENCE</scope>
    <source>
        <strain evidence="2">E1425</strain>
    </source>
</reference>
<proteinExistence type="predicted"/>
<reference evidence="2" key="1">
    <citation type="submission" date="2021-11" db="EMBL/GenBank/DDBJ databases">
        <authorList>
            <person name="Herlambang A."/>
            <person name="Guo Y."/>
            <person name="Takashima Y."/>
            <person name="Nishizawa T."/>
        </authorList>
    </citation>
    <scope>NUCLEOTIDE SEQUENCE</scope>
    <source>
        <strain evidence="2">E1425</strain>
    </source>
</reference>
<evidence type="ECO:0000313" key="2">
    <source>
        <dbReference type="EMBL" id="GJJ69344.1"/>
    </source>
</evidence>
<organism evidence="2 3">
    <name type="scientific">Entomortierella parvispora</name>
    <dbReference type="NCBI Taxonomy" id="205924"/>
    <lineage>
        <taxon>Eukaryota</taxon>
        <taxon>Fungi</taxon>
        <taxon>Fungi incertae sedis</taxon>
        <taxon>Mucoromycota</taxon>
        <taxon>Mortierellomycotina</taxon>
        <taxon>Mortierellomycetes</taxon>
        <taxon>Mortierellales</taxon>
        <taxon>Mortierellaceae</taxon>
        <taxon>Entomortierella</taxon>
    </lineage>
</organism>
<keyword evidence="1" id="KW-0732">Signal</keyword>
<comment type="caution">
    <text evidence="2">The sequence shown here is derived from an EMBL/GenBank/DDBJ whole genome shotgun (WGS) entry which is preliminary data.</text>
</comment>
<feature type="chain" id="PRO_5040382986" evidence="1">
    <location>
        <begin position="19"/>
        <end position="193"/>
    </location>
</feature>
<sequence>MKLAAAALMVLGASSTFAMPLNSTVKRSSTTAYPPWGLLISNNDGPYGYYKNQAPVAGCVGLETWAGTSAFSTQRLGSSTKLTIALFSGNFCSGDYEVFFVTPENPQFTYNAINTAAVPEVNSLFVLEGSSFYTKNGWYNGYVGTTSTSQALQTTWILTPCGNDINPPWLQTEGYISDGEIDDIEGILDSLDG</sequence>
<protein>
    <submittedName>
        <fullName evidence="2">Uncharacterized protein</fullName>
    </submittedName>
</protein>